<proteinExistence type="predicted"/>
<keyword evidence="3" id="KW-0234">DNA repair</keyword>
<evidence type="ECO:0000313" key="7">
    <source>
        <dbReference type="Proteomes" id="UP000521676"/>
    </source>
</evidence>
<feature type="domain" description="PD-(D/E)XK endonuclease-like" evidence="4">
    <location>
        <begin position="11"/>
        <end position="167"/>
    </location>
</feature>
<dbReference type="GO" id="GO:0006281">
    <property type="term" value="P:DNA repair"/>
    <property type="evidence" value="ECO:0007669"/>
    <property type="project" value="UniProtKB-KW"/>
</dbReference>
<gene>
    <name evidence="5" type="ORF">HXX08_17835</name>
    <name evidence="6" type="ORF">OZ401_003250</name>
</gene>
<dbReference type="EMBL" id="CP128400">
    <property type="protein sequence ID" value="WJW69623.1"/>
    <property type="molecule type" value="Genomic_DNA"/>
</dbReference>
<evidence type="ECO:0000313" key="5">
    <source>
        <dbReference type="EMBL" id="NWJ47717.1"/>
    </source>
</evidence>
<dbReference type="InterPro" id="IPR038726">
    <property type="entry name" value="PDDEXK_AddAB-type"/>
</dbReference>
<keyword evidence="2" id="KW-0347">Helicase</keyword>
<organism evidence="5 7">
    <name type="scientific">Candidatus Chlorohelix allophototropha</name>
    <dbReference type="NCBI Taxonomy" id="3003348"/>
    <lineage>
        <taxon>Bacteria</taxon>
        <taxon>Bacillati</taxon>
        <taxon>Chloroflexota</taxon>
        <taxon>Chloroflexia</taxon>
        <taxon>Candidatus Chloroheliales</taxon>
        <taxon>Candidatus Chloroheliaceae</taxon>
        <taxon>Candidatus Chlorohelix</taxon>
    </lineage>
</organism>
<dbReference type="Gene3D" id="3.90.320.10">
    <property type="match status" value="1"/>
</dbReference>
<dbReference type="EMBL" id="JACATZ010000003">
    <property type="protein sequence ID" value="NWJ47717.1"/>
    <property type="molecule type" value="Genomic_DNA"/>
</dbReference>
<feature type="domain" description="PD-(D/E)XK endonuclease-like" evidence="4">
    <location>
        <begin position="184"/>
        <end position="287"/>
    </location>
</feature>
<reference evidence="5 7" key="1">
    <citation type="submission" date="2020-06" db="EMBL/GenBank/DDBJ databases">
        <title>Anoxygenic phototrophic Chloroflexota member uses a Type I reaction center.</title>
        <authorList>
            <person name="Tsuji J.M."/>
            <person name="Shaw N.A."/>
            <person name="Nagashima S."/>
            <person name="Venkiteswaran J."/>
            <person name="Schiff S.L."/>
            <person name="Hanada S."/>
            <person name="Tank M."/>
            <person name="Neufeld J.D."/>
        </authorList>
    </citation>
    <scope>NUCLEOTIDE SEQUENCE [LARGE SCALE GENOMIC DNA]</scope>
    <source>
        <strain evidence="5">L227-S17</strain>
    </source>
</reference>
<name>A0A8T7M6H6_9CHLR</name>
<accession>A0A8T7M6H6</accession>
<dbReference type="AlphaFoldDB" id="A0A8T7M6H6"/>
<keyword evidence="2" id="KW-0547">Nucleotide-binding</keyword>
<keyword evidence="2" id="KW-0378">Hydrolase</keyword>
<evidence type="ECO:0000256" key="2">
    <source>
        <dbReference type="ARBA" id="ARBA00022806"/>
    </source>
</evidence>
<dbReference type="Pfam" id="PF12705">
    <property type="entry name" value="PDDEXK_1"/>
    <property type="match status" value="2"/>
</dbReference>
<protein>
    <submittedName>
        <fullName evidence="5">PD-(D/E)XK nuclease family protein</fullName>
    </submittedName>
</protein>
<keyword evidence="8" id="KW-1185">Reference proteome</keyword>
<sequence>MKYTKDGRLILSDSMMKIYQDCGTRFWFNYHEKPEELPRIPALEFGTVLHSMFEEFFKRKNPDAKMYISASNFANVFRGKWFSIDSQPKTERGKRKPPMLWRSPDEKEKLLGAGYKVCIDFFERNQTVPFSHVMVEQFFMVSLTNEKNGRGYALQGYIDRLELKDSNAPASFKPEELGKAIRESKDGSLLIVDYKSGYKPTSSAAVAIDTQFSCYDLAVEMMFPFHERRFAIENVRDGSHTPTLRGEGERRVLRERIFSIGRDIQKERYPLASNMYKCGTCSFLKHCYSLQKFAHQKGIHPEDLMRTSAPLKIGKKNSPMFEWKDGEIIKVDESKLRQAEKLSTKPVQLSFFVDEEEVAEIEEELNTGTPTAHAANIVERVMDWETPESFAI</sequence>
<dbReference type="RefSeq" id="WP_341471496.1">
    <property type="nucleotide sequence ID" value="NZ_CP128400.1"/>
</dbReference>
<dbReference type="InterPro" id="IPR011604">
    <property type="entry name" value="PDDEXK-like_dom_sf"/>
</dbReference>
<evidence type="ECO:0000313" key="8">
    <source>
        <dbReference type="Proteomes" id="UP001431572"/>
    </source>
</evidence>
<keyword evidence="2" id="KW-0067">ATP-binding</keyword>
<dbReference type="GO" id="GO:0004386">
    <property type="term" value="F:helicase activity"/>
    <property type="evidence" value="ECO:0007669"/>
    <property type="project" value="UniProtKB-KW"/>
</dbReference>
<evidence type="ECO:0000313" key="6">
    <source>
        <dbReference type="EMBL" id="WJW69623.1"/>
    </source>
</evidence>
<reference evidence="6" key="2">
    <citation type="journal article" date="2024" name="Nature">
        <title>Anoxygenic phototroph of the Chloroflexota uses a type I reaction centre.</title>
        <authorList>
            <person name="Tsuji J.M."/>
            <person name="Shaw N.A."/>
            <person name="Nagashima S."/>
            <person name="Venkiteswaran J.J."/>
            <person name="Schiff S.L."/>
            <person name="Watanabe T."/>
            <person name="Fukui M."/>
            <person name="Hanada S."/>
            <person name="Tank M."/>
            <person name="Neufeld J.D."/>
        </authorList>
    </citation>
    <scope>NUCLEOTIDE SEQUENCE</scope>
    <source>
        <strain evidence="6">L227-S17</strain>
    </source>
</reference>
<dbReference type="Proteomes" id="UP001431572">
    <property type="component" value="Chromosome 2"/>
</dbReference>
<keyword evidence="1" id="KW-0227">DNA damage</keyword>
<evidence type="ECO:0000256" key="1">
    <source>
        <dbReference type="ARBA" id="ARBA00022763"/>
    </source>
</evidence>
<evidence type="ECO:0000256" key="3">
    <source>
        <dbReference type="ARBA" id="ARBA00023204"/>
    </source>
</evidence>
<dbReference type="Proteomes" id="UP000521676">
    <property type="component" value="Unassembled WGS sequence"/>
</dbReference>
<evidence type="ECO:0000259" key="4">
    <source>
        <dbReference type="Pfam" id="PF12705"/>
    </source>
</evidence>